<dbReference type="GO" id="GO:0051117">
    <property type="term" value="F:ATPase binding"/>
    <property type="evidence" value="ECO:0007669"/>
    <property type="project" value="TreeGrafter"/>
</dbReference>
<protein>
    <submittedName>
        <fullName evidence="10">V-type ATP synthase subunit I</fullName>
    </submittedName>
</protein>
<keyword evidence="11" id="KW-1185">Reference proteome</keyword>
<keyword evidence="4 9" id="KW-0812">Transmembrane</keyword>
<feature type="transmembrane region" description="Helical" evidence="9">
    <location>
        <begin position="589"/>
        <end position="612"/>
    </location>
</feature>
<evidence type="ECO:0000313" key="10">
    <source>
        <dbReference type="EMBL" id="NYB74596.1"/>
    </source>
</evidence>
<keyword evidence="7 9" id="KW-0472">Membrane</keyword>
<evidence type="ECO:0000256" key="4">
    <source>
        <dbReference type="ARBA" id="ARBA00022692"/>
    </source>
</evidence>
<comment type="similarity">
    <text evidence="2">Belongs to the V-ATPase 116 kDa subunit family.</text>
</comment>
<feature type="transmembrane region" description="Helical" evidence="9">
    <location>
        <begin position="488"/>
        <end position="508"/>
    </location>
</feature>
<dbReference type="GO" id="GO:0046961">
    <property type="term" value="F:proton-transporting ATPase activity, rotational mechanism"/>
    <property type="evidence" value="ECO:0007669"/>
    <property type="project" value="InterPro"/>
</dbReference>
<name>A0A974BKL0_SEDHY</name>
<dbReference type="EMBL" id="JACBNQ010000011">
    <property type="protein sequence ID" value="NYB74596.1"/>
    <property type="molecule type" value="Genomic_DNA"/>
</dbReference>
<feature type="transmembrane region" description="Helical" evidence="9">
    <location>
        <begin position="360"/>
        <end position="386"/>
    </location>
</feature>
<keyword evidence="5 9" id="KW-1133">Transmembrane helix</keyword>
<dbReference type="InterPro" id="IPR002490">
    <property type="entry name" value="V-ATPase_116kDa_su"/>
</dbReference>
<organism evidence="10 11">
    <name type="scientific">Sedimentibacter hydroxybenzoicus DSM 7310</name>
    <dbReference type="NCBI Taxonomy" id="1123245"/>
    <lineage>
        <taxon>Bacteria</taxon>
        <taxon>Bacillati</taxon>
        <taxon>Bacillota</taxon>
        <taxon>Tissierellia</taxon>
        <taxon>Sedimentibacter</taxon>
    </lineage>
</organism>
<dbReference type="Pfam" id="PF01496">
    <property type="entry name" value="V_ATPase_I"/>
    <property type="match status" value="2"/>
</dbReference>
<feature type="transmembrane region" description="Helical" evidence="9">
    <location>
        <begin position="564"/>
        <end position="583"/>
    </location>
</feature>
<evidence type="ECO:0000256" key="6">
    <source>
        <dbReference type="ARBA" id="ARBA00023065"/>
    </source>
</evidence>
<gene>
    <name evidence="10" type="ORF">HZF24_10665</name>
</gene>
<feature type="transmembrane region" description="Helical" evidence="9">
    <location>
        <begin position="398"/>
        <end position="420"/>
    </location>
</feature>
<evidence type="ECO:0000256" key="9">
    <source>
        <dbReference type="SAM" id="Phobius"/>
    </source>
</evidence>
<dbReference type="GO" id="GO:0016471">
    <property type="term" value="C:vacuolar proton-transporting V-type ATPase complex"/>
    <property type="evidence" value="ECO:0007669"/>
    <property type="project" value="TreeGrafter"/>
</dbReference>
<feature type="coiled-coil region" evidence="8">
    <location>
        <begin position="222"/>
        <end position="249"/>
    </location>
</feature>
<comment type="subcellular location">
    <subcellularLocation>
        <location evidence="1">Membrane</location>
        <topology evidence="1">Multi-pass membrane protein</topology>
    </subcellularLocation>
</comment>
<reference evidence="10" key="1">
    <citation type="submission" date="2020-07" db="EMBL/GenBank/DDBJ databases">
        <title>Genomic analysis of a strain of Sedimentibacter Hydroxybenzoicus DSM7310.</title>
        <authorList>
            <person name="Ma S."/>
        </authorList>
    </citation>
    <scope>NUCLEOTIDE SEQUENCE</scope>
    <source>
        <strain evidence="10">DSM 7310</strain>
    </source>
</reference>
<evidence type="ECO:0000256" key="3">
    <source>
        <dbReference type="ARBA" id="ARBA00022448"/>
    </source>
</evidence>
<dbReference type="GO" id="GO:0007035">
    <property type="term" value="P:vacuolar acidification"/>
    <property type="evidence" value="ECO:0007669"/>
    <property type="project" value="TreeGrafter"/>
</dbReference>
<evidence type="ECO:0000256" key="8">
    <source>
        <dbReference type="SAM" id="Coils"/>
    </source>
</evidence>
<dbReference type="PANTHER" id="PTHR11629">
    <property type="entry name" value="VACUOLAR PROTON ATPASES"/>
    <property type="match status" value="1"/>
</dbReference>
<evidence type="ECO:0000256" key="2">
    <source>
        <dbReference type="ARBA" id="ARBA00009904"/>
    </source>
</evidence>
<dbReference type="PANTHER" id="PTHR11629:SF63">
    <property type="entry name" value="V-TYPE PROTON ATPASE SUBUNIT A"/>
    <property type="match status" value="1"/>
</dbReference>
<feature type="transmembrane region" description="Helical" evidence="9">
    <location>
        <begin position="452"/>
        <end position="476"/>
    </location>
</feature>
<dbReference type="GO" id="GO:0033179">
    <property type="term" value="C:proton-transporting V-type ATPase, V0 domain"/>
    <property type="evidence" value="ECO:0007669"/>
    <property type="project" value="InterPro"/>
</dbReference>
<dbReference type="AlphaFoldDB" id="A0A974BKL0"/>
<evidence type="ECO:0000256" key="1">
    <source>
        <dbReference type="ARBA" id="ARBA00004141"/>
    </source>
</evidence>
<keyword evidence="3" id="KW-0813">Transport</keyword>
<dbReference type="RefSeq" id="WP_179238301.1">
    <property type="nucleotide sequence ID" value="NZ_JACBNQ010000011.1"/>
</dbReference>
<comment type="caution">
    <text evidence="10">The sequence shown here is derived from an EMBL/GenBank/DDBJ whole genome shotgun (WGS) entry which is preliminary data.</text>
</comment>
<proteinExistence type="inferred from homology"/>
<evidence type="ECO:0000256" key="5">
    <source>
        <dbReference type="ARBA" id="ARBA00022989"/>
    </source>
</evidence>
<keyword evidence="8" id="KW-0175">Coiled coil</keyword>
<accession>A0A974BKL0</accession>
<dbReference type="Gene3D" id="3.30.70.2750">
    <property type="match status" value="1"/>
</dbReference>
<evidence type="ECO:0000256" key="7">
    <source>
        <dbReference type="ARBA" id="ARBA00023136"/>
    </source>
</evidence>
<evidence type="ECO:0000313" key="11">
    <source>
        <dbReference type="Proteomes" id="UP000611629"/>
    </source>
</evidence>
<keyword evidence="6" id="KW-0406">Ion transport</keyword>
<dbReference type="Gene3D" id="3.30.70.2170">
    <property type="match status" value="1"/>
</dbReference>
<dbReference type="Gene3D" id="1.20.1460.20">
    <property type="match status" value="1"/>
</dbReference>
<sequence>MNKISIIGLNAHKPSVIKEIMDLGVVEISSQEFKLTDPEWISIVKKDGNENEVLDYDAKISKINDVLINLESHDKSKKPLFSTRRTITLNEFEDKMLNKEGTEEVVSKLLELNKAYNDLSSEENKIEASIVSLKPWIKYELPLELNETRYTSIFIGVFPDVIDIEKLKNDLKDKTDKCYVDLIESDKEQHYFSIICLISEKDIVYETLKQFGFNTVNFKELTDTAAENITQYEKKLKEISDKKEAIEKSISDYLPYKEEIQIYYDYLVIERDKNKILSNILKTETTFYIQGWNPVVSNDKVEQILKKYECWYEISEPEDGEQYPILLDNKSFSQPFEAITELYSLPSSSNIDPTAVMAPFYAIFFGLMLADVGYGLVMAVLCFLLTKKFSLEGTIGKMIKLFFYCGLATAFWGVMFGSWFGDAIPAAAKLIFDSDFTIKPAWINPMEQPMTLLIFSFIFGVIHLFTGMAIQAYMLIRDGDTKAAVFDIGFWYGFIIGIALWLFGNTIIPGSAEVGKWMTIAFAVGLVLTQGRSKDNIVGKLTSGVLSLYNITSYLSDILSYSRLLALGLATSVVSSVVSILGSMGGRNIFGILLFVVVLLVGHVFNFAINALGAFVHAARLQYVEFFGKFYEGGGESFNPLAKKTKYNKIIKEEI</sequence>
<dbReference type="Proteomes" id="UP000611629">
    <property type="component" value="Unassembled WGS sequence"/>
</dbReference>